<comment type="similarity">
    <text evidence="1">Belongs to the short-chain dehydrogenases/reductases (SDR) family.</text>
</comment>
<evidence type="ECO:0000256" key="1">
    <source>
        <dbReference type="ARBA" id="ARBA00006484"/>
    </source>
</evidence>
<dbReference type="InterPro" id="IPR036291">
    <property type="entry name" value="NAD(P)-bd_dom_sf"/>
</dbReference>
<name>A0ABY5P5Z4_9LACT</name>
<dbReference type="SUPFAM" id="SSF51735">
    <property type="entry name" value="NAD(P)-binding Rossmann-fold domains"/>
    <property type="match status" value="1"/>
</dbReference>
<dbReference type="InterPro" id="IPR020904">
    <property type="entry name" value="Sc_DH/Rdtase_CS"/>
</dbReference>
<reference evidence="3 4" key="1">
    <citation type="submission" date="2022-08" db="EMBL/GenBank/DDBJ databases">
        <title>Aerococcaceae sp. nov isolated from spoiled eye mask.</title>
        <authorList>
            <person name="Zhou G."/>
            <person name="Xie X.-B."/>
            <person name="Shi Q.-S."/>
            <person name="Wang Y.-S."/>
            <person name="Wen X."/>
            <person name="Peng H."/>
            <person name="Yang X.-J."/>
            <person name="Tao H.-B."/>
            <person name="Huang X.-M."/>
        </authorList>
    </citation>
    <scope>NUCLEOTIDE SEQUENCE [LARGE SCALE GENOMIC DNA]</scope>
    <source>
        <strain evidence="4">DM20194951</strain>
    </source>
</reference>
<evidence type="ECO:0000313" key="3">
    <source>
        <dbReference type="EMBL" id="UUX33905.1"/>
    </source>
</evidence>
<dbReference type="Gene3D" id="3.40.50.720">
    <property type="entry name" value="NAD(P)-binding Rossmann-like Domain"/>
    <property type="match status" value="1"/>
</dbReference>
<dbReference type="PANTHER" id="PTHR24321:SF8">
    <property type="entry name" value="ESTRADIOL 17-BETA-DEHYDROGENASE 8-RELATED"/>
    <property type="match status" value="1"/>
</dbReference>
<evidence type="ECO:0000256" key="2">
    <source>
        <dbReference type="ARBA" id="ARBA00023002"/>
    </source>
</evidence>
<dbReference type="PRINTS" id="PR00080">
    <property type="entry name" value="SDRFAMILY"/>
</dbReference>
<keyword evidence="2" id="KW-0560">Oxidoreductase</keyword>
<dbReference type="Pfam" id="PF13561">
    <property type="entry name" value="adh_short_C2"/>
    <property type="match status" value="1"/>
</dbReference>
<dbReference type="PANTHER" id="PTHR24321">
    <property type="entry name" value="DEHYDROGENASES, SHORT CHAIN"/>
    <property type="match status" value="1"/>
</dbReference>
<accession>A0ABY5P5Z4</accession>
<dbReference type="PRINTS" id="PR00081">
    <property type="entry name" value="GDHRDH"/>
</dbReference>
<gene>
    <name evidence="3" type="ORF">NRE15_13630</name>
</gene>
<sequence length="239" mass="25534">MFKHKVVVVTGGVKGIGKEIVAQFMQAGAQVAVMDLLENPYFQGDVANPTDIEAFVHKINQDFEKVDILVNNALPPMLGIDEASFETFSQALNVGITGPFYLSKLLYPLMPQGSAIINISSSRQAMSQPQTESYSAAKGGIQALTHALAISLGDKGIRVNGVAPGWIETNPAAVLSSADHLQHPVGRVGQVADIANLVLYLASEKAGFITGQTITVDGGMSKLMIYHDDNGWEYTQSSE</sequence>
<keyword evidence="4" id="KW-1185">Reference proteome</keyword>
<evidence type="ECO:0000313" key="4">
    <source>
        <dbReference type="Proteomes" id="UP001315967"/>
    </source>
</evidence>
<dbReference type="RefSeq" id="WP_313793408.1">
    <property type="nucleotide sequence ID" value="NZ_CP102453.1"/>
</dbReference>
<protein>
    <submittedName>
        <fullName evidence="3">SDR family oxidoreductase</fullName>
    </submittedName>
</protein>
<dbReference type="PROSITE" id="PS00061">
    <property type="entry name" value="ADH_SHORT"/>
    <property type="match status" value="1"/>
</dbReference>
<organism evidence="3 4">
    <name type="scientific">Fundicoccus culcitae</name>
    <dbReference type="NCBI Taxonomy" id="2969821"/>
    <lineage>
        <taxon>Bacteria</taxon>
        <taxon>Bacillati</taxon>
        <taxon>Bacillota</taxon>
        <taxon>Bacilli</taxon>
        <taxon>Lactobacillales</taxon>
        <taxon>Aerococcaceae</taxon>
        <taxon>Fundicoccus</taxon>
    </lineage>
</organism>
<dbReference type="InterPro" id="IPR002347">
    <property type="entry name" value="SDR_fam"/>
</dbReference>
<dbReference type="EMBL" id="CP102453">
    <property type="protein sequence ID" value="UUX33905.1"/>
    <property type="molecule type" value="Genomic_DNA"/>
</dbReference>
<proteinExistence type="inferred from homology"/>
<dbReference type="Proteomes" id="UP001315967">
    <property type="component" value="Chromosome"/>
</dbReference>